<dbReference type="OrthoDB" id="1909330at2759"/>
<evidence type="ECO:0000256" key="2">
    <source>
        <dbReference type="SAM" id="SignalP"/>
    </source>
</evidence>
<feature type="coiled-coil region" evidence="1">
    <location>
        <begin position="190"/>
        <end position="231"/>
    </location>
</feature>
<gene>
    <name evidence="3" type="ORF">GIB67_006846</name>
</gene>
<keyword evidence="2" id="KW-0732">Signal</keyword>
<dbReference type="AlphaFoldDB" id="A0A7J7L097"/>
<evidence type="ECO:0000313" key="4">
    <source>
        <dbReference type="Proteomes" id="UP000541444"/>
    </source>
</evidence>
<keyword evidence="1" id="KW-0175">Coiled coil</keyword>
<keyword evidence="4" id="KW-1185">Reference proteome</keyword>
<name>A0A7J7L097_9MAGN</name>
<reference evidence="3 4" key="1">
    <citation type="journal article" date="2020" name="IScience">
        <title>Genome Sequencing of the Endangered Kingdonia uniflora (Circaeasteraceae, Ranunculales) Reveals Potential Mechanisms of Evolutionary Specialization.</title>
        <authorList>
            <person name="Sun Y."/>
            <person name="Deng T."/>
            <person name="Zhang A."/>
            <person name="Moore M.J."/>
            <person name="Landis J.B."/>
            <person name="Lin N."/>
            <person name="Zhang H."/>
            <person name="Zhang X."/>
            <person name="Huang J."/>
            <person name="Zhang X."/>
            <person name="Sun H."/>
            <person name="Wang H."/>
        </authorList>
    </citation>
    <scope>NUCLEOTIDE SEQUENCE [LARGE SCALE GENOMIC DNA]</scope>
    <source>
        <strain evidence="3">TB1705</strain>
        <tissue evidence="3">Leaf</tissue>
    </source>
</reference>
<sequence length="442" mass="51042">MWVVLVSKVLLTIIRFRFLLSDVVAFIEPLVKLQNNMTRAIQRDEVESDDGSDGNLQYHDTEDRSWHSQYKSNCGGLEELARYLDREGNGDAGLTNFKGWENHDRKSFDVVIDGLRRNFKLSEDTCTKYYELYRSQNAFLHENLLKHHHKLVVGIIDETPVIANGFLRAKLNRLQRLVSISKEELYLKGREEFKVEHAHMEEEIKRLELEILELKETSKMLNAEVNNMKRKSGNCELKFLEEVDSPCFGWNNFSIAHKLVEGYALVIQLTKGFIIRAYNLTGVDKGFDLQDNADKPIKTHKKIGSDRALTCAKERADEVQQNLDYKHPSFVKSISSYDVHNDKNQMVHIIREDNSPRVDKGFDLRVAEALAHQNSLCNAGLPIMIHEKTDLKCPSNFVISDVPLIVSDTLKEKNQKIEVVVQKFLEELYFGETIIERAMMLR</sequence>
<evidence type="ECO:0000313" key="3">
    <source>
        <dbReference type="EMBL" id="KAF6135954.1"/>
    </source>
</evidence>
<feature type="signal peptide" evidence="2">
    <location>
        <begin position="1"/>
        <end position="25"/>
    </location>
</feature>
<organism evidence="3 4">
    <name type="scientific">Kingdonia uniflora</name>
    <dbReference type="NCBI Taxonomy" id="39325"/>
    <lineage>
        <taxon>Eukaryota</taxon>
        <taxon>Viridiplantae</taxon>
        <taxon>Streptophyta</taxon>
        <taxon>Embryophyta</taxon>
        <taxon>Tracheophyta</taxon>
        <taxon>Spermatophyta</taxon>
        <taxon>Magnoliopsida</taxon>
        <taxon>Ranunculales</taxon>
        <taxon>Circaeasteraceae</taxon>
        <taxon>Kingdonia</taxon>
    </lineage>
</organism>
<proteinExistence type="predicted"/>
<comment type="caution">
    <text evidence="3">The sequence shown here is derived from an EMBL/GenBank/DDBJ whole genome shotgun (WGS) entry which is preliminary data.</text>
</comment>
<feature type="chain" id="PRO_5029497491" evidence="2">
    <location>
        <begin position="26"/>
        <end position="442"/>
    </location>
</feature>
<evidence type="ECO:0000256" key="1">
    <source>
        <dbReference type="SAM" id="Coils"/>
    </source>
</evidence>
<protein>
    <submittedName>
        <fullName evidence="3">Uncharacterized protein</fullName>
    </submittedName>
</protein>
<dbReference type="Proteomes" id="UP000541444">
    <property type="component" value="Unassembled WGS sequence"/>
</dbReference>
<accession>A0A7J7L097</accession>
<dbReference type="EMBL" id="JACGCM010002768">
    <property type="protein sequence ID" value="KAF6135954.1"/>
    <property type="molecule type" value="Genomic_DNA"/>
</dbReference>